<dbReference type="OrthoDB" id="5756874at2"/>
<dbReference type="Proteomes" id="UP001058003">
    <property type="component" value="Chromosome"/>
</dbReference>
<evidence type="ECO:0000313" key="2">
    <source>
        <dbReference type="EMBL" id="UWZ56694.1"/>
    </source>
</evidence>
<dbReference type="Pfam" id="PF10138">
    <property type="entry name" value="vWA-TerF-like"/>
    <property type="match status" value="1"/>
</dbReference>
<evidence type="ECO:0000259" key="1">
    <source>
        <dbReference type="SMART" id="SM00327"/>
    </source>
</evidence>
<name>A0A9Q9MHF2_9ACTN</name>
<dbReference type="InterPro" id="IPR002035">
    <property type="entry name" value="VWF_A"/>
</dbReference>
<dbReference type="RefSeq" id="WP_156089717.1">
    <property type="nucleotide sequence ID" value="NZ_CP073767.1"/>
</dbReference>
<dbReference type="AlphaFoldDB" id="A0A9Q9MHF2"/>
<accession>A0A9Q9MHF2</accession>
<evidence type="ECO:0000313" key="3">
    <source>
        <dbReference type="Proteomes" id="UP001058003"/>
    </source>
</evidence>
<dbReference type="KEGG" id="daur:Daura_11265"/>
<dbReference type="SUPFAM" id="SSF53300">
    <property type="entry name" value="vWA-like"/>
    <property type="match status" value="1"/>
</dbReference>
<dbReference type="EMBL" id="CP073767">
    <property type="protein sequence ID" value="UWZ56694.1"/>
    <property type="molecule type" value="Genomic_DNA"/>
</dbReference>
<dbReference type="InterPro" id="IPR019303">
    <property type="entry name" value="vWA_TerF_C"/>
</dbReference>
<feature type="domain" description="VWFA" evidence="1">
    <location>
        <begin position="70"/>
        <end position="233"/>
    </location>
</feature>
<dbReference type="Gene3D" id="3.40.50.410">
    <property type="entry name" value="von Willebrand factor, type A domain"/>
    <property type="match status" value="1"/>
</dbReference>
<dbReference type="SMART" id="SM00327">
    <property type="entry name" value="VWA"/>
    <property type="match status" value="1"/>
</dbReference>
<protein>
    <submittedName>
        <fullName evidence="2">VWA domain-containing protein</fullName>
    </submittedName>
</protein>
<dbReference type="InterPro" id="IPR036465">
    <property type="entry name" value="vWFA_dom_sf"/>
</dbReference>
<organism evidence="2 3">
    <name type="scientific">Dactylosporangium aurantiacum</name>
    <dbReference type="NCBI Taxonomy" id="35754"/>
    <lineage>
        <taxon>Bacteria</taxon>
        <taxon>Bacillati</taxon>
        <taxon>Actinomycetota</taxon>
        <taxon>Actinomycetes</taxon>
        <taxon>Micromonosporales</taxon>
        <taxon>Micromonosporaceae</taxon>
        <taxon>Dactylosporangium</taxon>
    </lineage>
</organism>
<proteinExistence type="predicted"/>
<reference evidence="2" key="1">
    <citation type="submission" date="2021-04" db="EMBL/GenBank/DDBJ databases">
        <title>Dactylosporangium aurantiacum NRRL B-8018 full assembly.</title>
        <authorList>
            <person name="Hartkoorn R.C."/>
            <person name="Beaudoing E."/>
            <person name="Hot D."/>
        </authorList>
    </citation>
    <scope>NUCLEOTIDE SEQUENCE</scope>
    <source>
        <strain evidence="2">NRRL B-8018</strain>
    </source>
</reference>
<gene>
    <name evidence="2" type="ORF">Daura_11265</name>
</gene>
<dbReference type="CDD" id="cd00198">
    <property type="entry name" value="vWFA"/>
    <property type="match status" value="1"/>
</dbReference>
<keyword evidence="3" id="KW-1185">Reference proteome</keyword>
<sequence length="266" mass="28409">MRDPPLPGKGTSMAGKTQLTAARAVPLVKEPSGAPAVNLAKVRESGHVDLAKRADKAGLALSRRGLGGIRAQAMLVLDHSGSMRADYNSGAVQTLVERALGFALQIDIDGTVPVVPFDTKVLPTVEVTVDNYQGVVDREIHRGWMGTTNLADALAVVLAEAERTTAPIFCIVVADGGPDSKRATTKVVCELSRYPVFLKLLAIRPVEYFQTLDDLDGTKRLLDNVDTKASTPELDLLTCTDLQFAEAMADEWDTWVAAATAAGVLR</sequence>